<evidence type="ECO:0000313" key="2">
    <source>
        <dbReference type="EMBL" id="MPN30870.1"/>
    </source>
</evidence>
<accession>A0A645GWY1</accession>
<dbReference type="PANTHER" id="PTHR42974:SF1">
    <property type="entry name" value="TYPE-3 GLUTAMINE SYNTHETASE"/>
    <property type="match status" value="1"/>
</dbReference>
<dbReference type="PROSITE" id="PS51987">
    <property type="entry name" value="GS_CATALYTIC"/>
    <property type="match status" value="1"/>
</dbReference>
<reference evidence="2" key="1">
    <citation type="submission" date="2019-08" db="EMBL/GenBank/DDBJ databases">
        <authorList>
            <person name="Kucharzyk K."/>
            <person name="Murdoch R.W."/>
            <person name="Higgins S."/>
            <person name="Loffler F."/>
        </authorList>
    </citation>
    <scope>NUCLEOTIDE SEQUENCE</scope>
</reference>
<dbReference type="InterPro" id="IPR008146">
    <property type="entry name" value="Gln_synth_cat_dom"/>
</dbReference>
<gene>
    <name evidence="2" type="ORF">SDC9_178341</name>
</gene>
<dbReference type="Pfam" id="PF18318">
    <property type="entry name" value="Gln-synt_C-ter"/>
    <property type="match status" value="1"/>
</dbReference>
<sequence>MDALPYFVSDDNISLFTKYGVFSETEIRSRYEILLENYYKTINIEALTMVDLIKKEVTSYLFDYQLALSELANGKKALSLGYETESAKLNTLSALGTSLFAALEKLEGSISGLDEIPEVYDKAVYAHDSVVANMGTLRAIVDELETIIPKKYWNLPTYGEILYSVK</sequence>
<comment type="caution">
    <text evidence="2">The sequence shown here is derived from an EMBL/GenBank/DDBJ whole genome shotgun (WGS) entry which is preliminary data.</text>
</comment>
<organism evidence="2">
    <name type="scientific">bioreactor metagenome</name>
    <dbReference type="NCBI Taxonomy" id="1076179"/>
    <lineage>
        <taxon>unclassified sequences</taxon>
        <taxon>metagenomes</taxon>
        <taxon>ecological metagenomes</taxon>
    </lineage>
</organism>
<dbReference type="AlphaFoldDB" id="A0A645GWY1"/>
<dbReference type="EMBL" id="VSSQ01082161">
    <property type="protein sequence ID" value="MPN30870.1"/>
    <property type="molecule type" value="Genomic_DNA"/>
</dbReference>
<dbReference type="PANTHER" id="PTHR42974">
    <property type="entry name" value="GLUTAMINE SYNTHETASE"/>
    <property type="match status" value="1"/>
</dbReference>
<dbReference type="InterPro" id="IPR052725">
    <property type="entry name" value="GS_Type-3"/>
</dbReference>
<dbReference type="InterPro" id="IPR040577">
    <property type="entry name" value="Gln-synt_C"/>
</dbReference>
<name>A0A645GWY1_9ZZZZ</name>
<dbReference type="Gene3D" id="1.20.120.1560">
    <property type="match status" value="1"/>
</dbReference>
<feature type="domain" description="GS catalytic" evidence="1">
    <location>
        <begin position="1"/>
        <end position="57"/>
    </location>
</feature>
<evidence type="ECO:0000259" key="1">
    <source>
        <dbReference type="PROSITE" id="PS51987"/>
    </source>
</evidence>
<proteinExistence type="predicted"/>
<dbReference type="GO" id="GO:0004356">
    <property type="term" value="F:glutamine synthetase activity"/>
    <property type="evidence" value="ECO:0007669"/>
    <property type="project" value="InterPro"/>
</dbReference>
<protein>
    <recommendedName>
        <fullName evidence="1">GS catalytic domain-containing protein</fullName>
    </recommendedName>
</protein>